<dbReference type="Proteomes" id="UP000827976">
    <property type="component" value="Chromosome 3"/>
</dbReference>
<protein>
    <submittedName>
        <fullName evidence="1">UDP-glucuronosyl/UDP-glucosyltransferase protein</fullName>
    </submittedName>
</protein>
<comment type="caution">
    <text evidence="1">The sequence shown here is derived from an EMBL/GenBank/DDBJ whole genome shotgun (WGS) entry which is preliminary data.</text>
</comment>
<evidence type="ECO:0000313" key="2">
    <source>
        <dbReference type="Proteomes" id="UP000827976"/>
    </source>
</evidence>
<gene>
    <name evidence="1" type="ORF">IHE45_03G018700</name>
</gene>
<sequence length="234" mass="26047">MKEVKKNHILIFPFMAQGHTIPLLHLATFLSTHHHLQITIITTSGNAPFLRKHLPSSINLSIFPFPSSPLLPAGVESTDHLPSMDLHPIFVTTTAHLRPHLHQLLHSLHLSNSLPLCLISDFFLPWTLDVCRLFSVPRLVFHGMSTFSMFICKSIYTHLQPSSFTSSDELIHVPGGPPSLLLSRHQVPDILLNSGDPNDPTTIILAEHNTSDINSWGIIVNSFSFIEPFGTQAL</sequence>
<dbReference type="EMBL" id="CM037013">
    <property type="protein sequence ID" value="KAH7688222.1"/>
    <property type="molecule type" value="Genomic_DNA"/>
</dbReference>
<proteinExistence type="predicted"/>
<evidence type="ECO:0000313" key="1">
    <source>
        <dbReference type="EMBL" id="KAH7688222.1"/>
    </source>
</evidence>
<accession>A0ACB7WIT4</accession>
<name>A0ACB7WIT4_DIOAL</name>
<organism evidence="1 2">
    <name type="scientific">Dioscorea alata</name>
    <name type="common">Purple yam</name>
    <dbReference type="NCBI Taxonomy" id="55571"/>
    <lineage>
        <taxon>Eukaryota</taxon>
        <taxon>Viridiplantae</taxon>
        <taxon>Streptophyta</taxon>
        <taxon>Embryophyta</taxon>
        <taxon>Tracheophyta</taxon>
        <taxon>Spermatophyta</taxon>
        <taxon>Magnoliopsida</taxon>
        <taxon>Liliopsida</taxon>
        <taxon>Dioscoreales</taxon>
        <taxon>Dioscoreaceae</taxon>
        <taxon>Dioscorea</taxon>
    </lineage>
</organism>
<keyword evidence="2" id="KW-1185">Reference proteome</keyword>
<reference evidence="2" key="1">
    <citation type="journal article" date="2022" name="Nat. Commun.">
        <title>Chromosome evolution and the genetic basis of agronomically important traits in greater yam.</title>
        <authorList>
            <person name="Bredeson J.V."/>
            <person name="Lyons J.B."/>
            <person name="Oniyinde I.O."/>
            <person name="Okereke N.R."/>
            <person name="Kolade O."/>
            <person name="Nnabue I."/>
            <person name="Nwadili C.O."/>
            <person name="Hribova E."/>
            <person name="Parker M."/>
            <person name="Nwogha J."/>
            <person name="Shu S."/>
            <person name="Carlson J."/>
            <person name="Kariba R."/>
            <person name="Muthemba S."/>
            <person name="Knop K."/>
            <person name="Barton G.J."/>
            <person name="Sherwood A.V."/>
            <person name="Lopez-Montes A."/>
            <person name="Asiedu R."/>
            <person name="Jamnadass R."/>
            <person name="Muchugi A."/>
            <person name="Goodstein D."/>
            <person name="Egesi C.N."/>
            <person name="Featherston J."/>
            <person name="Asfaw A."/>
            <person name="Simpson G.G."/>
            <person name="Dolezel J."/>
            <person name="Hendre P.S."/>
            <person name="Van Deynze A."/>
            <person name="Kumar P.L."/>
            <person name="Obidiegwu J.E."/>
            <person name="Bhattacharjee R."/>
            <person name="Rokhsar D.S."/>
        </authorList>
    </citation>
    <scope>NUCLEOTIDE SEQUENCE [LARGE SCALE GENOMIC DNA]</scope>
    <source>
        <strain evidence="2">cv. TDa95/00328</strain>
    </source>
</reference>